<sequence>MERYIVVFRKGCADNLRTSALDSVAGM</sequence>
<gene>
    <name evidence="1" type="ORF">AX774_g2528</name>
</gene>
<dbReference type="EMBL" id="LSSK01000278">
    <property type="protein sequence ID" value="OMH83950.1"/>
    <property type="molecule type" value="Genomic_DNA"/>
</dbReference>
<evidence type="ECO:0000313" key="1">
    <source>
        <dbReference type="EMBL" id="OMH83950.1"/>
    </source>
</evidence>
<keyword evidence="2" id="KW-1185">Reference proteome</keyword>
<accession>A0A1R1PSK3</accession>
<proteinExistence type="predicted"/>
<protein>
    <submittedName>
        <fullName evidence="1">Uncharacterized protein</fullName>
    </submittedName>
</protein>
<dbReference type="Proteomes" id="UP000188320">
    <property type="component" value="Unassembled WGS sequence"/>
</dbReference>
<organism evidence="1 2">
    <name type="scientific">Zancudomyces culisetae</name>
    <name type="common">Gut fungus</name>
    <name type="synonym">Smittium culisetae</name>
    <dbReference type="NCBI Taxonomy" id="1213189"/>
    <lineage>
        <taxon>Eukaryota</taxon>
        <taxon>Fungi</taxon>
        <taxon>Fungi incertae sedis</taxon>
        <taxon>Zoopagomycota</taxon>
        <taxon>Kickxellomycotina</taxon>
        <taxon>Harpellomycetes</taxon>
        <taxon>Harpellales</taxon>
        <taxon>Legeriomycetaceae</taxon>
        <taxon>Zancudomyces</taxon>
    </lineage>
</organism>
<name>A0A1R1PSK3_ZANCU</name>
<reference evidence="2" key="1">
    <citation type="submission" date="2017-01" db="EMBL/GenBank/DDBJ databases">
        <authorList>
            <person name="Wang Y."/>
            <person name="White M."/>
            <person name="Kvist S."/>
            <person name="Moncalvo J.-M."/>
        </authorList>
    </citation>
    <scope>NUCLEOTIDE SEQUENCE [LARGE SCALE GENOMIC DNA]</scope>
    <source>
        <strain evidence="2">COL-18-3</strain>
    </source>
</reference>
<evidence type="ECO:0000313" key="2">
    <source>
        <dbReference type="Proteomes" id="UP000188320"/>
    </source>
</evidence>
<comment type="caution">
    <text evidence="1">The sequence shown here is derived from an EMBL/GenBank/DDBJ whole genome shotgun (WGS) entry which is preliminary data.</text>
</comment>
<feature type="non-terminal residue" evidence="1">
    <location>
        <position position="27"/>
    </location>
</feature>
<dbReference type="AlphaFoldDB" id="A0A1R1PSK3"/>